<evidence type="ECO:0000256" key="2">
    <source>
        <dbReference type="ARBA" id="ARBA00023015"/>
    </source>
</evidence>
<evidence type="ECO:0000256" key="3">
    <source>
        <dbReference type="ARBA" id="ARBA00023125"/>
    </source>
</evidence>
<comment type="similarity">
    <text evidence="6">Belongs to the NFYA/HAP2 subunit family.</text>
</comment>
<organism evidence="8">
    <name type="scientific">Phaffia rhodozyma</name>
    <name type="common">Yeast</name>
    <name type="synonym">Xanthophyllomyces dendrorhous</name>
    <dbReference type="NCBI Taxonomy" id="264483"/>
    <lineage>
        <taxon>Eukaryota</taxon>
        <taxon>Fungi</taxon>
        <taxon>Dikarya</taxon>
        <taxon>Basidiomycota</taxon>
        <taxon>Agaricomycotina</taxon>
        <taxon>Tremellomycetes</taxon>
        <taxon>Cystofilobasidiales</taxon>
        <taxon>Mrakiaceae</taxon>
        <taxon>Phaffia</taxon>
    </lineage>
</organism>
<feature type="compositionally biased region" description="Low complexity" evidence="7">
    <location>
        <begin position="12"/>
        <end position="27"/>
    </location>
</feature>
<dbReference type="GO" id="GO:0003677">
    <property type="term" value="F:DNA binding"/>
    <property type="evidence" value="ECO:0007669"/>
    <property type="project" value="UniProtKB-KW"/>
</dbReference>
<evidence type="ECO:0000313" key="8">
    <source>
        <dbReference type="EMBL" id="CED82015.1"/>
    </source>
</evidence>
<dbReference type="PRINTS" id="PR00616">
    <property type="entry name" value="CCAATSUBUNTB"/>
</dbReference>
<comment type="subunit">
    <text evidence="6">Heterotrimer.</text>
</comment>
<name>A0A0F7SN44_PHARH</name>
<feature type="compositionally biased region" description="Basic residues" evidence="7">
    <location>
        <begin position="469"/>
        <end position="479"/>
    </location>
</feature>
<dbReference type="EMBL" id="LN483124">
    <property type="protein sequence ID" value="CED82015.1"/>
    <property type="molecule type" value="Genomic_DNA"/>
</dbReference>
<keyword evidence="4 6" id="KW-0804">Transcription</keyword>
<dbReference type="Gene3D" id="6.10.250.2430">
    <property type="match status" value="1"/>
</dbReference>
<dbReference type="GO" id="GO:0003700">
    <property type="term" value="F:DNA-binding transcription factor activity"/>
    <property type="evidence" value="ECO:0007669"/>
    <property type="project" value="UniProtKB-UniRule"/>
</dbReference>
<evidence type="ECO:0000256" key="6">
    <source>
        <dbReference type="RuleBase" id="RU367155"/>
    </source>
</evidence>
<keyword evidence="5 6" id="KW-0539">Nucleus</keyword>
<feature type="compositionally biased region" description="Low complexity" evidence="7">
    <location>
        <begin position="317"/>
        <end position="340"/>
    </location>
</feature>
<evidence type="ECO:0000256" key="4">
    <source>
        <dbReference type="ARBA" id="ARBA00023163"/>
    </source>
</evidence>
<feature type="region of interest" description="Disordered" evidence="7">
    <location>
        <begin position="312"/>
        <end position="364"/>
    </location>
</feature>
<feature type="region of interest" description="Disordered" evidence="7">
    <location>
        <begin position="1"/>
        <end position="28"/>
    </location>
</feature>
<dbReference type="PANTHER" id="PTHR12632">
    <property type="entry name" value="TRANSCRIPTION FACTOR NF-Y ALPHA-RELATED"/>
    <property type="match status" value="1"/>
</dbReference>
<feature type="compositionally biased region" description="Low complexity" evidence="7">
    <location>
        <begin position="210"/>
        <end position="221"/>
    </location>
</feature>
<feature type="compositionally biased region" description="Polar residues" evidence="7">
    <location>
        <begin position="144"/>
        <end position="153"/>
    </location>
</feature>
<evidence type="ECO:0000256" key="7">
    <source>
        <dbReference type="SAM" id="MobiDB-lite"/>
    </source>
</evidence>
<keyword evidence="3 6" id="KW-0238">DNA-binding</keyword>
<proteinExistence type="inferred from homology"/>
<evidence type="ECO:0000256" key="1">
    <source>
        <dbReference type="ARBA" id="ARBA00004123"/>
    </source>
</evidence>
<feature type="region of interest" description="Disordered" evidence="7">
    <location>
        <begin position="143"/>
        <end position="170"/>
    </location>
</feature>
<reference evidence="8" key="1">
    <citation type="submission" date="2014-08" db="EMBL/GenBank/DDBJ databases">
        <authorList>
            <person name="Sharma Rahul"/>
            <person name="Thines Marco"/>
        </authorList>
    </citation>
    <scope>NUCLEOTIDE SEQUENCE</scope>
</reference>
<feature type="compositionally biased region" description="Pro residues" evidence="7">
    <location>
        <begin position="1"/>
        <end position="11"/>
    </location>
</feature>
<feature type="compositionally biased region" description="Polar residues" evidence="7">
    <location>
        <begin position="341"/>
        <end position="355"/>
    </location>
</feature>
<dbReference type="SMART" id="SM00521">
    <property type="entry name" value="CBF"/>
    <property type="match status" value="1"/>
</dbReference>
<accession>A0A0F7SN44</accession>
<sequence>MIYPPAPPSPTLFPNFPSPNSSSSIPAFVNSLQTSPFNHFSLSPPAAELNGSFLQQPTVGFNSDFSVLQQQQQLQHQSQPQQSQQQLSMLNNPSGLLQSQHLTFGEPGEGFQFRNLIPAEYEPAELSMDQLREFQMIQEFDQGLSHQSPQTIQPLAEGGGSNGRGLQSIHPHQPQLGVQVHQIQQQAQLAQSQIQQQLAAAQAQRIQQQRYQESLNSSSSSDDGHELGSSELGFDGLAELSGLPQSNPPQSMPIQTAPMSRPASRDSVLSAPFPISYNNTHGYAHDYINNRSKARSSGSLNKNENVLLSTTATSIASPGQSSFGGSPESSSREPSIQPSPFQSTKLPSTRPSTGPDSHALPRLDGLVGEGSLYVNVKQYERIVKRRAQRSRLEELGRVAKARKPYLHESRHKHAMRRPRGKGGRFLTAEELALLPPQTLTSPPEDASSFASPEGYTPMPVVPSTAKAKNLPKTRGKRKR</sequence>
<dbReference type="Pfam" id="PF02045">
    <property type="entry name" value="CBFB_NFYA"/>
    <property type="match status" value="1"/>
</dbReference>
<dbReference type="InterPro" id="IPR001289">
    <property type="entry name" value="NFYA"/>
</dbReference>
<keyword evidence="2 6" id="KW-0805">Transcription regulation</keyword>
<protein>
    <recommendedName>
        <fullName evidence="6">Transcriptional activator HAP2</fullName>
    </recommendedName>
</protein>
<evidence type="ECO:0000256" key="5">
    <source>
        <dbReference type="ARBA" id="ARBA00023242"/>
    </source>
</evidence>
<dbReference type="GO" id="GO:0005634">
    <property type="term" value="C:nucleus"/>
    <property type="evidence" value="ECO:0007669"/>
    <property type="project" value="UniProtKB-SubCell"/>
</dbReference>
<comment type="subcellular location">
    <subcellularLocation>
        <location evidence="1 6">Nucleus</location>
    </subcellularLocation>
</comment>
<feature type="region of interest" description="Disordered" evidence="7">
    <location>
        <begin position="435"/>
        <end position="479"/>
    </location>
</feature>
<comment type="function">
    <text evidence="6">Component of the sequence-specific heterotrimeric transcription factor (NF-Y) which specifically recognizes a 5'-CCAAT-3' box motif found in the promoters of its target genes.</text>
</comment>
<dbReference type="PROSITE" id="PS51152">
    <property type="entry name" value="NFYA_HAP2_2"/>
    <property type="match status" value="1"/>
</dbReference>
<dbReference type="AlphaFoldDB" id="A0A0F7SN44"/>
<feature type="region of interest" description="Disordered" evidence="7">
    <location>
        <begin position="210"/>
        <end position="271"/>
    </location>
</feature>